<comment type="caution">
    <text evidence="1">The sequence shown here is derived from an EMBL/GenBank/DDBJ whole genome shotgun (WGS) entry which is preliminary data.</text>
</comment>
<dbReference type="EMBL" id="LJQT01000084">
    <property type="protein sequence ID" value="KPX93657.1"/>
    <property type="molecule type" value="Genomic_DNA"/>
</dbReference>
<reference evidence="1 2" key="1">
    <citation type="submission" date="2015-09" db="EMBL/GenBank/DDBJ databases">
        <title>Genome announcement of multiple Pseudomonas syringae strains.</title>
        <authorList>
            <person name="Thakur S."/>
            <person name="Wang P.W."/>
            <person name="Gong Y."/>
            <person name="Weir B.S."/>
            <person name="Guttman D.S."/>
        </authorList>
    </citation>
    <scope>NUCLEOTIDE SEQUENCE [LARGE SCALE GENOMIC DNA]</scope>
    <source>
        <strain evidence="1 2">ICMP6289</strain>
    </source>
</reference>
<dbReference type="AlphaFoldDB" id="A0A0P9W1X7"/>
<name>A0A0P9W1X7_9PSED</name>
<evidence type="ECO:0000313" key="1">
    <source>
        <dbReference type="EMBL" id="KPX93657.1"/>
    </source>
</evidence>
<gene>
    <name evidence="1" type="ORF">ALO64_01372</name>
</gene>
<protein>
    <submittedName>
        <fullName evidence="1">Uncharacterized protein</fullName>
    </submittedName>
</protein>
<keyword evidence="2" id="KW-1185">Reference proteome</keyword>
<organism evidence="1 2">
    <name type="scientific">Pseudomonas meliae</name>
    <dbReference type="NCBI Taxonomy" id="86176"/>
    <lineage>
        <taxon>Bacteria</taxon>
        <taxon>Pseudomonadati</taxon>
        <taxon>Pseudomonadota</taxon>
        <taxon>Gammaproteobacteria</taxon>
        <taxon>Pseudomonadales</taxon>
        <taxon>Pseudomonadaceae</taxon>
        <taxon>Pseudomonas</taxon>
    </lineage>
</organism>
<proteinExistence type="predicted"/>
<sequence length="98" mass="10986">MSSSPAEKRPLPSILAGPLLRRQEAGRLVLWLVGSRPLKLILRLRHGVENAADDFNDHSLTDQQCQIVAVGRHAFIHLIDLQLEAERPWTPGSITTCW</sequence>
<evidence type="ECO:0000313" key="2">
    <source>
        <dbReference type="Proteomes" id="UP000050455"/>
    </source>
</evidence>
<dbReference type="PATRIC" id="fig|86176.4.peg.1494"/>
<dbReference type="Proteomes" id="UP000050455">
    <property type="component" value="Unassembled WGS sequence"/>
</dbReference>
<accession>A0A0P9W1X7</accession>